<name>D0BNJ9_9LACT</name>
<dbReference type="RefSeq" id="WP_006703810.1">
    <property type="nucleotide sequence ID" value="NZ_KI391971.1"/>
</dbReference>
<dbReference type="InterPro" id="IPR041532">
    <property type="entry name" value="RlmI-like_PUA"/>
</dbReference>
<dbReference type="EMBL" id="ACRF02000001">
    <property type="protein sequence ID" value="EEW92464.1"/>
    <property type="molecule type" value="Genomic_DNA"/>
</dbReference>
<comment type="caution">
    <text evidence="6">The sequence shown here is derived from an EMBL/GenBank/DDBJ whole genome shotgun (WGS) entry which is preliminary data.</text>
</comment>
<accession>D0BNJ9</accession>
<protein>
    <submittedName>
        <fullName evidence="6">Uncharacterized protein</fullName>
    </submittedName>
</protein>
<dbReference type="Pfam" id="PF17785">
    <property type="entry name" value="PUA_3"/>
    <property type="match status" value="1"/>
</dbReference>
<reference evidence="6" key="2">
    <citation type="submission" date="2011-10" db="EMBL/GenBank/DDBJ databases">
        <title>The Genome Sequence of Granulicatella elegans ATCC 700633.</title>
        <authorList>
            <consortium name="The Broad Institute Genome Sequencing Platform"/>
            <consortium name="The Broad Institute Genome Sequencing Center for Infectious Disease"/>
            <person name="Earl A."/>
            <person name="Ward D."/>
            <person name="Feldgarden M."/>
            <person name="Gevers D."/>
            <person name="Sibley C.D."/>
            <person name="Field T.R."/>
            <person name="Grinwis M."/>
            <person name="Eshaghurshan C.S."/>
            <person name="Surette M.G."/>
            <person name="Young S.K."/>
            <person name="Zeng Q."/>
            <person name="Gargeya S."/>
            <person name="Fitzgerald M."/>
            <person name="Haas B."/>
            <person name="Abouelleil A."/>
            <person name="Alvarado L."/>
            <person name="Arachchi H.M."/>
            <person name="Berlin A."/>
            <person name="Brown A."/>
            <person name="Chapman S.B."/>
            <person name="Chen Z."/>
            <person name="Dunbar C."/>
            <person name="Freedman E."/>
            <person name="Gearin G."/>
            <person name="Goldberg J."/>
            <person name="Griggs A."/>
            <person name="Gujja S."/>
            <person name="Heiman D."/>
            <person name="Howarth C."/>
            <person name="Larson L."/>
            <person name="Lui A."/>
            <person name="MacDonald P.J.P."/>
            <person name="Montmayeur A."/>
            <person name="Murphy C."/>
            <person name="Neiman D."/>
            <person name="Pearson M."/>
            <person name="Priest M."/>
            <person name="Roberts A."/>
            <person name="Saif S."/>
            <person name="Shea T."/>
            <person name="Shenoy N."/>
            <person name="Sisk P."/>
            <person name="Stolte C."/>
            <person name="Sykes S."/>
            <person name="Wortman J."/>
            <person name="Nusbaum C."/>
            <person name="Birren B."/>
        </authorList>
    </citation>
    <scope>NUCLEOTIDE SEQUENCE [LARGE SCALE GENOMIC DNA]</scope>
    <source>
        <strain evidence="6">ATCC 700633</strain>
    </source>
</reference>
<dbReference type="PROSITE" id="PS50890">
    <property type="entry name" value="PUA"/>
    <property type="match status" value="1"/>
</dbReference>
<dbReference type="GO" id="GO:0008168">
    <property type="term" value="F:methyltransferase activity"/>
    <property type="evidence" value="ECO:0007669"/>
    <property type="project" value="UniProtKB-KW"/>
</dbReference>
<evidence type="ECO:0000256" key="3">
    <source>
        <dbReference type="ARBA" id="ARBA00022691"/>
    </source>
</evidence>
<dbReference type="OrthoDB" id="9805492at2"/>
<reference evidence="6" key="1">
    <citation type="submission" date="2009-09" db="EMBL/GenBank/DDBJ databases">
        <authorList>
            <consortium name="The Broad Institute Genome Sequencing Platform"/>
            <person name="Ward D."/>
            <person name="Feldgarden M."/>
            <person name="Earl A."/>
            <person name="Young S.K."/>
            <person name="Zeng Q."/>
            <person name="Koehrsen M."/>
            <person name="Alvarado L."/>
            <person name="Berlin A."/>
            <person name="Bochicchio J."/>
            <person name="Borenstein D."/>
            <person name="Chapman S.B."/>
            <person name="Chen Z."/>
            <person name="Engels R."/>
            <person name="Freedman E."/>
            <person name="Gellesch M."/>
            <person name="Goldberg J."/>
            <person name="Griggs A."/>
            <person name="Gujja S."/>
            <person name="Heilman E."/>
            <person name="Heiman D."/>
            <person name="Hepburn T."/>
            <person name="Howarth C."/>
            <person name="Jen D."/>
            <person name="Larson L."/>
            <person name="Lewis B."/>
            <person name="Mehta T."/>
            <person name="Park D."/>
            <person name="Pearson M."/>
            <person name="Roberts A."/>
            <person name="Saif S."/>
            <person name="Shea T."/>
            <person name="Shenoy N."/>
            <person name="Sisk P."/>
            <person name="Stolte C."/>
            <person name="Sykes S."/>
            <person name="Thomson T."/>
            <person name="Walk T."/>
            <person name="White J."/>
            <person name="Yandava C."/>
            <person name="Sibley C.D."/>
            <person name="Field T.R."/>
            <person name="Grinwis M."/>
            <person name="Eshaghurshan C.S."/>
            <person name="Surette M.G."/>
            <person name="Haas B."/>
            <person name="Nusbaum C."/>
            <person name="Birren B."/>
        </authorList>
    </citation>
    <scope>NUCLEOTIDE SEQUENCE [LARGE SCALE GENOMIC DNA]</scope>
    <source>
        <strain evidence="6">ATCC 700633</strain>
    </source>
</reference>
<feature type="domain" description="RlmI-like PUA" evidence="5">
    <location>
        <begin position="4"/>
        <end position="66"/>
    </location>
</feature>
<feature type="domain" description="S-adenosylmethionine-dependent methyltransferase" evidence="4">
    <location>
        <begin position="110"/>
        <end position="352"/>
    </location>
</feature>
<dbReference type="InterPro" id="IPR029063">
    <property type="entry name" value="SAM-dependent_MTases_sf"/>
</dbReference>
<dbReference type="Pfam" id="PF10672">
    <property type="entry name" value="Methyltrans_SAM"/>
    <property type="match status" value="1"/>
</dbReference>
<dbReference type="InterPro" id="IPR015947">
    <property type="entry name" value="PUA-like_sf"/>
</dbReference>
<gene>
    <name evidence="6" type="ORF">HMPREF0446_01534</name>
</gene>
<dbReference type="GO" id="GO:0032259">
    <property type="term" value="P:methylation"/>
    <property type="evidence" value="ECO:0007669"/>
    <property type="project" value="UniProtKB-KW"/>
</dbReference>
<evidence type="ECO:0000256" key="1">
    <source>
        <dbReference type="ARBA" id="ARBA00022603"/>
    </source>
</evidence>
<dbReference type="PANTHER" id="PTHR43042:SF3">
    <property type="entry name" value="RIBOSOMAL RNA LARGE SUBUNIT METHYLTRANSFERASE YWBD-RELATED"/>
    <property type="match status" value="1"/>
</dbReference>
<dbReference type="eggNOG" id="COG1092">
    <property type="taxonomic scope" value="Bacteria"/>
</dbReference>
<dbReference type="CDD" id="cd11572">
    <property type="entry name" value="RlmI_M_like"/>
    <property type="match status" value="1"/>
</dbReference>
<dbReference type="Gene3D" id="3.30.750.80">
    <property type="entry name" value="RNA methyltransferase domain (HRMD) like"/>
    <property type="match status" value="1"/>
</dbReference>
<dbReference type="GO" id="GO:0003723">
    <property type="term" value="F:RNA binding"/>
    <property type="evidence" value="ECO:0007669"/>
    <property type="project" value="InterPro"/>
</dbReference>
<sequence length="394" mass="44274">MKEIILKTKAAKLVKKGSPLLNQEDLAKTLEAKEGECVRVCDEKKEFLAMAYVGFQHKGIGWVYSKKDGEKLTPQFIKGIFQKAAQKRSSLLMDESTTAFRLFNGEGDGLGGITIDWYDGFVVVSWYSAGIYQWKELIVEQLQEAIPSIRGIYEKIRYASKDKLPESQFVRGVKASEPLIVQEEGVRYATYLDEGLMTGIFLDQREVRTLLRDDYSAGKTILNLFSYTGAFSVAAAMGGAVQTTSVDVANRSLEKTREQFEANGINVSEQKIYVMDVFDYIKYAAKKALTFDTIVLDPPSFARTKKRTFSVAKDYAGLVEQLVPLTAKKGTLILSTNAANVSEKQFLEMIHKGLRSSGRRYRIAHQKKLPMDFPVAPHTPLSDYLKVIFIEMDV</sequence>
<dbReference type="AlphaFoldDB" id="D0BNJ9"/>
<evidence type="ECO:0000313" key="6">
    <source>
        <dbReference type="EMBL" id="EEW92464.1"/>
    </source>
</evidence>
<keyword evidence="7" id="KW-1185">Reference proteome</keyword>
<dbReference type="HOGENOM" id="CLU_014042_1_2_9"/>
<evidence type="ECO:0000259" key="4">
    <source>
        <dbReference type="Pfam" id="PF10672"/>
    </source>
</evidence>
<dbReference type="STRING" id="626369.HMPREF0446_01534"/>
<dbReference type="Gene3D" id="3.40.50.150">
    <property type="entry name" value="Vaccinia Virus protein VP39"/>
    <property type="match status" value="1"/>
</dbReference>
<keyword evidence="2" id="KW-0808">Transferase</keyword>
<dbReference type="SUPFAM" id="SSF88697">
    <property type="entry name" value="PUA domain-like"/>
    <property type="match status" value="1"/>
</dbReference>
<dbReference type="PANTHER" id="PTHR43042">
    <property type="entry name" value="SAM-DEPENDENT METHYLTRANSFERASE"/>
    <property type="match status" value="1"/>
</dbReference>
<dbReference type="Proteomes" id="UP000002939">
    <property type="component" value="Unassembled WGS sequence"/>
</dbReference>
<keyword evidence="3" id="KW-0949">S-adenosyl-L-methionine</keyword>
<evidence type="ECO:0000259" key="5">
    <source>
        <dbReference type="Pfam" id="PF17785"/>
    </source>
</evidence>
<dbReference type="CDD" id="cd02440">
    <property type="entry name" value="AdoMet_MTases"/>
    <property type="match status" value="1"/>
</dbReference>
<proteinExistence type="predicted"/>
<evidence type="ECO:0000313" key="7">
    <source>
        <dbReference type="Proteomes" id="UP000002939"/>
    </source>
</evidence>
<keyword evidence="1" id="KW-0489">Methyltransferase</keyword>
<dbReference type="InterPro" id="IPR036974">
    <property type="entry name" value="PUA_sf"/>
</dbReference>
<evidence type="ECO:0000256" key="2">
    <source>
        <dbReference type="ARBA" id="ARBA00022679"/>
    </source>
</evidence>
<dbReference type="SUPFAM" id="SSF53335">
    <property type="entry name" value="S-adenosyl-L-methionine-dependent methyltransferases"/>
    <property type="match status" value="1"/>
</dbReference>
<dbReference type="Gene3D" id="2.30.130.10">
    <property type="entry name" value="PUA domain"/>
    <property type="match status" value="1"/>
</dbReference>
<organism evidence="6 7">
    <name type="scientific">Granulicatella elegans ATCC 700633</name>
    <dbReference type="NCBI Taxonomy" id="626369"/>
    <lineage>
        <taxon>Bacteria</taxon>
        <taxon>Bacillati</taxon>
        <taxon>Bacillota</taxon>
        <taxon>Bacilli</taxon>
        <taxon>Lactobacillales</taxon>
        <taxon>Carnobacteriaceae</taxon>
        <taxon>Granulicatella</taxon>
    </lineage>
</organism>
<dbReference type="InterPro" id="IPR019614">
    <property type="entry name" value="SAM-dep_methyl-trfase"/>
</dbReference>